<dbReference type="AlphaFoldDB" id="A0A6L3VV96"/>
<reference evidence="2 3" key="1">
    <citation type="submission" date="2019-09" db="EMBL/GenBank/DDBJ databases">
        <title>Actinomadura physcomitrii sp. nov., a novel actinomycete isolated from moss [Physcomitrium sphaericum (Ludw) Fuernr].</title>
        <authorList>
            <person name="Liu C."/>
            <person name="Zhuang X."/>
        </authorList>
    </citation>
    <scope>NUCLEOTIDE SEQUENCE [LARGE SCALE GENOMIC DNA]</scope>
    <source>
        <strain evidence="2 3">CYP1-1B</strain>
    </source>
</reference>
<dbReference type="PANTHER" id="PTHR37163">
    <property type="entry name" value="CONSERVED PROTEIN"/>
    <property type="match status" value="1"/>
</dbReference>
<feature type="compositionally biased region" description="Low complexity" evidence="1">
    <location>
        <begin position="20"/>
        <end position="34"/>
    </location>
</feature>
<feature type="region of interest" description="Disordered" evidence="1">
    <location>
        <begin position="204"/>
        <end position="241"/>
    </location>
</feature>
<dbReference type="OrthoDB" id="13546at2"/>
<gene>
    <name evidence="2" type="ORF">F9B16_22950</name>
</gene>
<evidence type="ECO:0000313" key="2">
    <source>
        <dbReference type="EMBL" id="KAB2378886.1"/>
    </source>
</evidence>
<dbReference type="Pfam" id="PF04417">
    <property type="entry name" value="DUF501"/>
    <property type="match status" value="1"/>
</dbReference>
<sequence>MIDERCTGASGGALSGAGTGTAATARTAGAAAPAREPRSEPASERDVAAVAAQLGREPRGIRGVAYRCPCGLPAVLETAPRLPDGTPFPTLFYLTCPKAASAIGTLEGSGAMREMQARLADDPALKAAYAAAHEDYLRRRDAAAREDGIEPLPEGMQSAGGMPERVKCLHALVAHELAVPGGNPFGREALAALPEWWRSGPCVCAAPGKDAAPQNDPADHDDPADQHDPAAQKDTDAEEAK</sequence>
<name>A0A6L3VV96_9ACTN</name>
<dbReference type="Proteomes" id="UP000483004">
    <property type="component" value="Unassembled WGS sequence"/>
</dbReference>
<accession>A0A6L3VV96</accession>
<feature type="region of interest" description="Disordered" evidence="1">
    <location>
        <begin position="1"/>
        <end position="47"/>
    </location>
</feature>
<comment type="caution">
    <text evidence="2">The sequence shown here is derived from an EMBL/GenBank/DDBJ whole genome shotgun (WGS) entry which is preliminary data.</text>
</comment>
<feature type="compositionally biased region" description="Basic and acidic residues" evidence="1">
    <location>
        <begin position="217"/>
        <end position="241"/>
    </location>
</feature>
<dbReference type="InterPro" id="IPR007511">
    <property type="entry name" value="DUF501"/>
</dbReference>
<evidence type="ECO:0000256" key="1">
    <source>
        <dbReference type="SAM" id="MobiDB-lite"/>
    </source>
</evidence>
<protein>
    <submittedName>
        <fullName evidence="2">DUF501 domain-containing protein</fullName>
    </submittedName>
</protein>
<dbReference type="RefSeq" id="WP_151542171.1">
    <property type="nucleotide sequence ID" value="NZ_WBMR01000068.1"/>
</dbReference>
<dbReference type="EMBL" id="WBMR01000068">
    <property type="protein sequence ID" value="KAB2378886.1"/>
    <property type="molecule type" value="Genomic_DNA"/>
</dbReference>
<feature type="compositionally biased region" description="Gly residues" evidence="1">
    <location>
        <begin position="9"/>
        <end position="19"/>
    </location>
</feature>
<proteinExistence type="predicted"/>
<dbReference type="PANTHER" id="PTHR37163:SF1">
    <property type="entry name" value="DUF501 DOMAIN-CONTAINING PROTEIN"/>
    <property type="match status" value="1"/>
</dbReference>
<feature type="compositionally biased region" description="Basic and acidic residues" evidence="1">
    <location>
        <begin position="35"/>
        <end position="47"/>
    </location>
</feature>
<evidence type="ECO:0000313" key="3">
    <source>
        <dbReference type="Proteomes" id="UP000483004"/>
    </source>
</evidence>
<organism evidence="2 3">
    <name type="scientific">Actinomadura montaniterrae</name>
    <dbReference type="NCBI Taxonomy" id="1803903"/>
    <lineage>
        <taxon>Bacteria</taxon>
        <taxon>Bacillati</taxon>
        <taxon>Actinomycetota</taxon>
        <taxon>Actinomycetes</taxon>
        <taxon>Streptosporangiales</taxon>
        <taxon>Thermomonosporaceae</taxon>
        <taxon>Actinomadura</taxon>
    </lineage>
</organism>
<keyword evidence="3" id="KW-1185">Reference proteome</keyword>